<evidence type="ECO:0000313" key="5">
    <source>
        <dbReference type="Proteomes" id="UP001152797"/>
    </source>
</evidence>
<dbReference type="EMBL" id="CAMXCT030000910">
    <property type="protein sequence ID" value="CAL4772008.1"/>
    <property type="molecule type" value="Genomic_DNA"/>
</dbReference>
<name>A0A9P1FQR2_9DINO</name>
<dbReference type="Proteomes" id="UP001152797">
    <property type="component" value="Unassembled WGS sequence"/>
</dbReference>
<dbReference type="InterPro" id="IPR000477">
    <property type="entry name" value="RT_dom"/>
</dbReference>
<accession>A0A9P1FQR2</accession>
<dbReference type="Pfam" id="PF00078">
    <property type="entry name" value="RVT_1"/>
    <property type="match status" value="1"/>
</dbReference>
<dbReference type="EMBL" id="CAMXCT020000910">
    <property type="protein sequence ID" value="CAL1138071.1"/>
    <property type="molecule type" value="Genomic_DNA"/>
</dbReference>
<evidence type="ECO:0000313" key="3">
    <source>
        <dbReference type="EMBL" id="CAL1138071.1"/>
    </source>
</evidence>
<keyword evidence="5" id="KW-1185">Reference proteome</keyword>
<evidence type="ECO:0000313" key="4">
    <source>
        <dbReference type="EMBL" id="CAL4772008.1"/>
    </source>
</evidence>
<protein>
    <submittedName>
        <fullName evidence="4">LINE-1 retrotransposable element ORF2 protein</fullName>
    </submittedName>
</protein>
<reference evidence="3" key="2">
    <citation type="submission" date="2024-04" db="EMBL/GenBank/DDBJ databases">
        <authorList>
            <person name="Chen Y."/>
            <person name="Shah S."/>
            <person name="Dougan E. K."/>
            <person name="Thang M."/>
            <person name="Chan C."/>
        </authorList>
    </citation>
    <scope>NUCLEOTIDE SEQUENCE [LARGE SCALE GENOMIC DNA]</scope>
</reference>
<dbReference type="InterPro" id="IPR036691">
    <property type="entry name" value="Endo/exonu/phosph_ase_sf"/>
</dbReference>
<gene>
    <name evidence="2" type="ORF">C1SCF055_LOCUS12215</name>
</gene>
<evidence type="ECO:0000313" key="2">
    <source>
        <dbReference type="EMBL" id="CAI3984696.1"/>
    </source>
</evidence>
<dbReference type="InterPro" id="IPR036397">
    <property type="entry name" value="RNaseH_sf"/>
</dbReference>
<feature type="domain" description="Reverse transcriptase" evidence="1">
    <location>
        <begin position="737"/>
        <end position="940"/>
    </location>
</feature>
<dbReference type="InterPro" id="IPR043502">
    <property type="entry name" value="DNA/RNA_pol_sf"/>
</dbReference>
<dbReference type="Gene3D" id="3.60.10.10">
    <property type="entry name" value="Endonuclease/exonuclease/phosphatase"/>
    <property type="match status" value="1"/>
</dbReference>
<dbReference type="SUPFAM" id="SSF56672">
    <property type="entry name" value="DNA/RNA polymerases"/>
    <property type="match status" value="1"/>
</dbReference>
<proteinExistence type="predicted"/>
<dbReference type="EMBL" id="CAMXCT010000910">
    <property type="protein sequence ID" value="CAI3984696.1"/>
    <property type="molecule type" value="Genomic_DNA"/>
</dbReference>
<dbReference type="Gene3D" id="3.30.420.10">
    <property type="entry name" value="Ribonuclease H-like superfamily/Ribonuclease H"/>
    <property type="match status" value="1"/>
</dbReference>
<dbReference type="InterPro" id="IPR012337">
    <property type="entry name" value="RNaseH-like_sf"/>
</dbReference>
<organism evidence="2">
    <name type="scientific">Cladocopium goreaui</name>
    <dbReference type="NCBI Taxonomy" id="2562237"/>
    <lineage>
        <taxon>Eukaryota</taxon>
        <taxon>Sar</taxon>
        <taxon>Alveolata</taxon>
        <taxon>Dinophyceae</taxon>
        <taxon>Suessiales</taxon>
        <taxon>Symbiodiniaceae</taxon>
        <taxon>Cladocopium</taxon>
    </lineage>
</organism>
<dbReference type="OrthoDB" id="413173at2759"/>
<dbReference type="GO" id="GO:0003676">
    <property type="term" value="F:nucleic acid binding"/>
    <property type="evidence" value="ECO:0007669"/>
    <property type="project" value="InterPro"/>
</dbReference>
<reference evidence="2" key="1">
    <citation type="submission" date="2022-10" db="EMBL/GenBank/DDBJ databases">
        <authorList>
            <person name="Chen Y."/>
            <person name="Dougan E. K."/>
            <person name="Chan C."/>
            <person name="Rhodes N."/>
            <person name="Thang M."/>
        </authorList>
    </citation>
    <scope>NUCLEOTIDE SEQUENCE</scope>
</reference>
<sequence>MLSVPAMKCIASSQARVFSYLRVRPCQDGILPSQQRSFDPYVAMRIGEALHPGPDQLCLNFAITNPTSIVSKPTQYAELIREHALDVVSASETAATLAVQRQFANAMRHIGFRSKWSVPAPDRVQRSDGLPSLRGKATGVGLFSSWPIRKIGDTIDDFHASSSRIGHFLFETGRFQLQIVVIYGHATSGSGRANTLLLQAALQAVSHFDLPYVILGDFNSDPLALIAEEAQDRHLVDLRQLHRQIHGSDMPPTCKGATQPDTAVFSPSAACWVSQVTVLPAGHFDAHNVVLFQMTIPAVARETLRIPLPRPWTDLPIDPKFLPESYDLAVDQLGEPQDLTAWGRTIEDAVDRAYRCTQQENEDIAWHQTKPLPKQFRGRCQPRKPQLAQKKLLTKPPRPGDYSPPGEVIRRTTQCRIKQVRRVQALYRRVVKAHQCQPTPQAMIEMTQEWHAILRCRAFGGCQIRWCQQTPELGPPPFEVPQVGYIGTMLQLLRFQTDADVAFDRKLHKDRALLAQDLDARYAGNRAAFASVREFTAPPLVEMVRNLSEDAILVQDEPNTLVAYCDNAEQFDFAAPVHVGDIPCTLVHRDMYSLQLRMADQHVLPEHDIVTQRQITADPCSILSLLKDFWMPLWNQPNPETQAAPQFQAFVDSLPIHLPAPAIDMDDTNEWIAAVKRLKIPSSRGIDGISSQELQHLPGRAISHVQRIINGFESGFPAWLMTAFTIAVPKTCEIPEPSQVRPITVLAQLYRLWSRVICKQLLAFMSLQFPDEITGFLAHRGPSDAYLRQQWLIELSYHNAQPRSGVTADLLKCFNTISQAAVLHAFDWLGFPPLITRQWYASLQKLCRVWKLGEVCSDRLFVNHGCPEGDSWSVVSILALAYIWVRLIHDRVASCQIAAYADNWTWSATNAAAHRSILALTTSFVQSTQMQIDWRKTWAWATSSEQFALLSNVLQSTPATSDVPRCQNAMDLGAQVTYQGVPNLGKFRNRLEKVHARLLKLQRIPHSLHTKIQVVKGAIFPAVFYGAEILPLGDSHTRKLRTSISNALLGHSHSRNAALALAATPQLLDPFLELVLRVLMAIKRMMIRATDTERKTFFRMAATHSGLSYQCRGPAGVLSFYLSKLGWKIDANGCLHVHAFGWLPLLQTGRKLLIRWLRYAWDTDLLMHACDRKGVPRFLQLNSEDTGALVDTFNQVEQHHILQELSGSFQTEMQKSKWASDATGQCRHCQDFDDRFHRIFSCPASAHIREPYTDTLQFFLDNGADVHELPFLLRHPSQDALLALHMCCPEAQLDPSLYQRIIDLMALGFDIHVYTDGSLMHPAHPSCRYGAYAIVLDTCLTDDQRKLEAQKWLTHGIFPPSLMKLAMARTTGNQTIYRSEFFAVLLAAEWFPNVVIHTDCQSVILAWNQCLSANDVKALVSLENFDLVERLWTALQTGQRKVCKVKAHVSDFSGMDLLMVYKCLGNKLANEAAISACRYFQPETSSLAEEIFLDQDVTRKHLRRLFQLFLDLRAHYARLEALQQETAVHAELRPAAAPNPVDILGAWNVEHVWSPPPPGLCLLQHSAWGRPLAEKVLAWMHEVKWPDESIPHPDVVFSTVHGLYQDRYAYRDVMTDVT</sequence>
<dbReference type="SUPFAM" id="SSF56219">
    <property type="entry name" value="DNase I-like"/>
    <property type="match status" value="1"/>
</dbReference>
<comment type="caution">
    <text evidence="2">The sequence shown here is derived from an EMBL/GenBank/DDBJ whole genome shotgun (WGS) entry which is preliminary data.</text>
</comment>
<dbReference type="SUPFAM" id="SSF53098">
    <property type="entry name" value="Ribonuclease H-like"/>
    <property type="match status" value="1"/>
</dbReference>
<evidence type="ECO:0000259" key="1">
    <source>
        <dbReference type="Pfam" id="PF00078"/>
    </source>
</evidence>